<dbReference type="AlphaFoldDB" id="A0A016V9Z0"/>
<dbReference type="Proteomes" id="UP000024635">
    <property type="component" value="Unassembled WGS sequence"/>
</dbReference>
<accession>A0A016V9Z0</accession>
<evidence type="ECO:0008006" key="3">
    <source>
        <dbReference type="Google" id="ProtNLM"/>
    </source>
</evidence>
<dbReference type="OrthoDB" id="10370251at2759"/>
<evidence type="ECO:0000313" key="2">
    <source>
        <dbReference type="Proteomes" id="UP000024635"/>
    </source>
</evidence>
<evidence type="ECO:0000313" key="1">
    <source>
        <dbReference type="EMBL" id="EYC23842.1"/>
    </source>
</evidence>
<keyword evidence="2" id="KW-1185">Reference proteome</keyword>
<name>A0A016V9Z0_9BILA</name>
<dbReference type="EMBL" id="JARK01001351">
    <property type="protein sequence ID" value="EYC23842.1"/>
    <property type="molecule type" value="Genomic_DNA"/>
</dbReference>
<protein>
    <recommendedName>
        <fullName evidence="3">SCP domain-containing protein</fullName>
    </recommendedName>
</protein>
<organism evidence="1 2">
    <name type="scientific">Ancylostoma ceylanicum</name>
    <dbReference type="NCBI Taxonomy" id="53326"/>
    <lineage>
        <taxon>Eukaryota</taxon>
        <taxon>Metazoa</taxon>
        <taxon>Ecdysozoa</taxon>
        <taxon>Nematoda</taxon>
        <taxon>Chromadorea</taxon>
        <taxon>Rhabditida</taxon>
        <taxon>Rhabditina</taxon>
        <taxon>Rhabditomorpha</taxon>
        <taxon>Strongyloidea</taxon>
        <taxon>Ancylostomatidae</taxon>
        <taxon>Ancylostomatinae</taxon>
        <taxon>Ancylostoma</taxon>
    </lineage>
</organism>
<dbReference type="InterPro" id="IPR035109">
    <property type="entry name" value="ASPR"/>
</dbReference>
<comment type="caution">
    <text evidence="1">The sequence shown here is derived from an EMBL/GenBank/DDBJ whole genome shotgun (WGS) entry which is preliminary data.</text>
</comment>
<reference evidence="2" key="1">
    <citation type="journal article" date="2015" name="Nat. Genet.">
        <title>The genome and transcriptome of the zoonotic hookworm Ancylostoma ceylanicum identify infection-specific gene families.</title>
        <authorList>
            <person name="Schwarz E.M."/>
            <person name="Hu Y."/>
            <person name="Antoshechkin I."/>
            <person name="Miller M.M."/>
            <person name="Sternberg P.W."/>
            <person name="Aroian R.V."/>
        </authorList>
    </citation>
    <scope>NUCLEOTIDE SEQUENCE</scope>
    <source>
        <strain evidence="2">HY135</strain>
    </source>
</reference>
<gene>
    <name evidence="1" type="primary">Acey_s0015.g2860</name>
    <name evidence="1" type="synonym">ASPR-s0015.g2860</name>
    <name evidence="1" type="ORF">Y032_0015g2860</name>
</gene>
<proteinExistence type="predicted"/>
<sequence length="151" mass="17540">MYTPTELDLLIFYSLLLVGLATTRLSRFNCTDMTEGALQPSQREHLWHQVTISMRLWIGPRYNCTLEKMAASKLNESVLRFPRGKSRSASNVQLSHTSFRGKKIDYKGEKDFFYKASRSWLTNLVMLKHKQYLGCSLDSTGLEYRIICLYN</sequence>
<dbReference type="Pfam" id="PF17641">
    <property type="entry name" value="ASPRs"/>
    <property type="match status" value="1"/>
</dbReference>